<accession>A0A1G4K4M1</accession>
<evidence type="ECO:0000256" key="1">
    <source>
        <dbReference type="SAM" id="MobiDB-lite"/>
    </source>
</evidence>
<dbReference type="GO" id="GO:0000011">
    <property type="term" value="P:vacuole inheritance"/>
    <property type="evidence" value="ECO:0007669"/>
    <property type="project" value="InterPro"/>
</dbReference>
<feature type="region of interest" description="Disordered" evidence="1">
    <location>
        <begin position="154"/>
        <end position="211"/>
    </location>
</feature>
<dbReference type="Proteomes" id="UP000191144">
    <property type="component" value="Chromosome G"/>
</dbReference>
<reference evidence="3" key="1">
    <citation type="submission" date="2016-03" db="EMBL/GenBank/DDBJ databases">
        <authorList>
            <person name="Devillers Hugo."/>
        </authorList>
    </citation>
    <scope>NUCLEOTIDE SEQUENCE [LARGE SCALE GENOMIC DNA]</scope>
</reference>
<name>A0A1G4K4M1_9SACH</name>
<evidence type="ECO:0000313" key="2">
    <source>
        <dbReference type="EMBL" id="SCU98704.1"/>
    </source>
</evidence>
<organism evidence="2 3">
    <name type="scientific">Lachancea meyersii CBS 8951</name>
    <dbReference type="NCBI Taxonomy" id="1266667"/>
    <lineage>
        <taxon>Eukaryota</taxon>
        <taxon>Fungi</taxon>
        <taxon>Dikarya</taxon>
        <taxon>Ascomycota</taxon>
        <taxon>Saccharomycotina</taxon>
        <taxon>Saccharomycetes</taxon>
        <taxon>Saccharomycetales</taxon>
        <taxon>Saccharomycetaceae</taxon>
        <taxon>Lachancea</taxon>
    </lineage>
</organism>
<sequence>MEELSQISQLLLVRTQETLKRLDDCINTQRRLYECKKMDKKRTGESQNSIQKYYTYLGQLNALYCRTSDLINCPDEVVSTSAVHSVISDFERISSSLDEHVSPTADLELSPGSTISFEPRPLKIIQRNSEQYDQSPTRLSARCASPCKEKRLSSHSSILNSPSRSHQNALLPRSCYTSPSRPTPDQPETRALRGAKSCDTGLNKQTNPHENRLSFFRDRQRLSISFFEDEEYSSDEETVISPSPAASPLYLDSLFATSDSNALRNMMLKKTCLVNPHTKTKTFEISGPSFSHFHPPRPTMAQCGASPIGYMPEIRAQVTHSDTKGSRELLARYALPGTKAKKAKSWFDDNNTSGFLHSLKVFNHQVLVTSETGLENRIESSATKLIGQPRKPVKSTRPSQSAGSILVHGPSGSRFITPPRHAELHFRVSHDALREALNTNLDI</sequence>
<protein>
    <submittedName>
        <fullName evidence="2">LAME_0G00232g1_1</fullName>
    </submittedName>
</protein>
<evidence type="ECO:0000313" key="3">
    <source>
        <dbReference type="Proteomes" id="UP000191144"/>
    </source>
</evidence>
<feature type="region of interest" description="Disordered" evidence="1">
    <location>
        <begin position="383"/>
        <end position="412"/>
    </location>
</feature>
<feature type="compositionally biased region" description="Low complexity" evidence="1">
    <location>
        <begin position="154"/>
        <end position="165"/>
    </location>
</feature>
<dbReference type="EMBL" id="LT598484">
    <property type="protein sequence ID" value="SCU98704.1"/>
    <property type="molecule type" value="Genomic_DNA"/>
</dbReference>
<proteinExistence type="predicted"/>
<dbReference type="InterPro" id="IPR035293">
    <property type="entry name" value="Vac17"/>
</dbReference>
<gene>
    <name evidence="2" type="ORF">LAME_0G00232G</name>
</gene>
<dbReference type="AlphaFoldDB" id="A0A1G4K4M1"/>
<keyword evidence="3" id="KW-1185">Reference proteome</keyword>
<dbReference type="OrthoDB" id="4070503at2759"/>
<dbReference type="GO" id="GO:0043495">
    <property type="term" value="F:protein-membrane adaptor activity"/>
    <property type="evidence" value="ECO:0007669"/>
    <property type="project" value="InterPro"/>
</dbReference>
<dbReference type="Pfam" id="PF17321">
    <property type="entry name" value="Vac17"/>
    <property type="match status" value="1"/>
</dbReference>